<organism evidence="1 2">
    <name type="scientific">Rossellomorea vietnamensis</name>
    <dbReference type="NCBI Taxonomy" id="218284"/>
    <lineage>
        <taxon>Bacteria</taxon>
        <taxon>Bacillati</taxon>
        <taxon>Bacillota</taxon>
        <taxon>Bacilli</taxon>
        <taxon>Bacillales</taxon>
        <taxon>Bacillaceae</taxon>
        <taxon>Rossellomorea</taxon>
    </lineage>
</organism>
<name>A0A5D4NJ75_9BACI</name>
<evidence type="ECO:0000313" key="2">
    <source>
        <dbReference type="Proteomes" id="UP000322267"/>
    </source>
</evidence>
<dbReference type="AlphaFoldDB" id="A0A5D4NJ75"/>
<reference evidence="1 2" key="1">
    <citation type="submission" date="2019-08" db="EMBL/GenBank/DDBJ databases">
        <title>Bacillus genomes from the desert of Cuatro Cienegas, Coahuila.</title>
        <authorList>
            <person name="Olmedo-Alvarez G."/>
        </authorList>
    </citation>
    <scope>NUCLEOTIDE SEQUENCE [LARGE SCALE GENOMIC DNA]</scope>
    <source>
        <strain evidence="1 2">CH34_1T</strain>
    </source>
</reference>
<comment type="caution">
    <text evidence="1">The sequence shown here is derived from an EMBL/GenBank/DDBJ whole genome shotgun (WGS) entry which is preliminary data.</text>
</comment>
<dbReference type="Proteomes" id="UP000322267">
    <property type="component" value="Unassembled WGS sequence"/>
</dbReference>
<accession>A0A5D4NJ75</accession>
<gene>
    <name evidence="1" type="ORF">FZC78_19315</name>
</gene>
<sequence length="110" mass="12686">MTEVIQAKPLVIAVDGVKTPDYVLIEELYGDEFRSEIQENVDYCNRENKDWKVEILADLGTSITQAIVFATSSYCYLYDVSLRRKKINDRQFIGRVDSMLVLKVMNSIKN</sequence>
<dbReference type="RefSeq" id="WP_148941717.1">
    <property type="nucleotide sequence ID" value="NZ_VTEI01000014.1"/>
</dbReference>
<protein>
    <submittedName>
        <fullName evidence="1">Uncharacterized protein</fullName>
    </submittedName>
</protein>
<proteinExistence type="predicted"/>
<dbReference type="EMBL" id="VTEI01000014">
    <property type="protein sequence ID" value="TYS14303.1"/>
    <property type="molecule type" value="Genomic_DNA"/>
</dbReference>
<evidence type="ECO:0000313" key="1">
    <source>
        <dbReference type="EMBL" id="TYS14303.1"/>
    </source>
</evidence>